<dbReference type="GO" id="GO:0009252">
    <property type="term" value="P:peptidoglycan biosynthetic process"/>
    <property type="evidence" value="ECO:0007669"/>
    <property type="project" value="UniProtKB-UniRule"/>
</dbReference>
<evidence type="ECO:0000256" key="17">
    <source>
        <dbReference type="HAMAP-Rule" id="MF_00037"/>
    </source>
</evidence>
<evidence type="ECO:0000256" key="11">
    <source>
        <dbReference type="ARBA" id="ARBA00022960"/>
    </source>
</evidence>
<dbReference type="Proteomes" id="UP000522688">
    <property type="component" value="Unassembled WGS sequence"/>
</dbReference>
<feature type="domain" description="FAD-binding PCMH-type" evidence="18">
    <location>
        <begin position="12"/>
        <end position="182"/>
    </location>
</feature>
<dbReference type="Pfam" id="PF01565">
    <property type="entry name" value="FAD_binding_4"/>
    <property type="match status" value="1"/>
</dbReference>
<comment type="function">
    <text evidence="2 17">Cell wall formation.</text>
</comment>
<keyword evidence="10 17" id="KW-0521">NADP</keyword>
<comment type="cofactor">
    <cofactor evidence="1 17">
        <name>FAD</name>
        <dbReference type="ChEBI" id="CHEBI:57692"/>
    </cofactor>
</comment>
<dbReference type="EMBL" id="BJUV01000019">
    <property type="protein sequence ID" value="GEK83757.1"/>
    <property type="molecule type" value="Genomic_DNA"/>
</dbReference>
<dbReference type="SUPFAM" id="SSF56194">
    <property type="entry name" value="Uridine diphospho-N-Acetylenolpyruvylglucosamine reductase, MurB, C-terminal domain"/>
    <property type="match status" value="1"/>
</dbReference>
<dbReference type="GO" id="GO:0071555">
    <property type="term" value="P:cell wall organization"/>
    <property type="evidence" value="ECO:0007669"/>
    <property type="project" value="UniProtKB-KW"/>
</dbReference>
<dbReference type="Gene3D" id="3.30.43.10">
    <property type="entry name" value="Uridine Diphospho-n-acetylenolpyruvylglucosamine Reductase, domain 2"/>
    <property type="match status" value="1"/>
</dbReference>
<feature type="active site" evidence="17">
    <location>
        <position position="160"/>
    </location>
</feature>
<dbReference type="GO" id="GO:0071949">
    <property type="term" value="F:FAD binding"/>
    <property type="evidence" value="ECO:0007669"/>
    <property type="project" value="InterPro"/>
</dbReference>
<evidence type="ECO:0000256" key="13">
    <source>
        <dbReference type="ARBA" id="ARBA00023002"/>
    </source>
</evidence>
<dbReference type="PANTHER" id="PTHR21071:SF4">
    <property type="entry name" value="UDP-N-ACETYLENOLPYRUVOYLGLUCOSAMINE REDUCTASE"/>
    <property type="match status" value="1"/>
</dbReference>
<keyword evidence="13 17" id="KW-0560">Oxidoreductase</keyword>
<evidence type="ECO:0000256" key="4">
    <source>
        <dbReference type="ARBA" id="ARBA00004752"/>
    </source>
</evidence>
<evidence type="ECO:0000256" key="7">
    <source>
        <dbReference type="ARBA" id="ARBA00022618"/>
    </source>
</evidence>
<feature type="active site" description="Proton donor" evidence="17">
    <location>
        <position position="238"/>
    </location>
</feature>
<evidence type="ECO:0000256" key="8">
    <source>
        <dbReference type="ARBA" id="ARBA00022630"/>
    </source>
</evidence>
<dbReference type="SUPFAM" id="SSF56176">
    <property type="entry name" value="FAD-binding/transporter-associated domain-like"/>
    <property type="match status" value="1"/>
</dbReference>
<dbReference type="InterPro" id="IPR036318">
    <property type="entry name" value="FAD-bd_PCMH-like_sf"/>
</dbReference>
<keyword evidence="11 17" id="KW-0133">Cell shape</keyword>
<comment type="caution">
    <text evidence="20">The sequence shown here is derived from an EMBL/GenBank/DDBJ whole genome shotgun (WGS) entry which is preliminary data.</text>
</comment>
<organism evidence="20 22">
    <name type="scientific">Frigoribacterium faeni</name>
    <dbReference type="NCBI Taxonomy" id="145483"/>
    <lineage>
        <taxon>Bacteria</taxon>
        <taxon>Bacillati</taxon>
        <taxon>Actinomycetota</taxon>
        <taxon>Actinomycetes</taxon>
        <taxon>Micrococcales</taxon>
        <taxon>Microbacteriaceae</taxon>
        <taxon>Frigoribacterium</taxon>
    </lineage>
</organism>
<dbReference type="HAMAP" id="MF_00037">
    <property type="entry name" value="MurB"/>
    <property type="match status" value="1"/>
</dbReference>
<dbReference type="AlphaFoldDB" id="A0A7W3JG15"/>
<evidence type="ECO:0000256" key="6">
    <source>
        <dbReference type="ARBA" id="ARBA00022490"/>
    </source>
</evidence>
<keyword evidence="7 17" id="KW-0132">Cell division</keyword>
<dbReference type="InterPro" id="IPR016167">
    <property type="entry name" value="FAD-bd_PCMH_sub1"/>
</dbReference>
<evidence type="ECO:0000313" key="22">
    <source>
        <dbReference type="Proteomes" id="UP000522688"/>
    </source>
</evidence>
<dbReference type="GO" id="GO:0008360">
    <property type="term" value="P:regulation of cell shape"/>
    <property type="evidence" value="ECO:0007669"/>
    <property type="project" value="UniProtKB-KW"/>
</dbReference>
<evidence type="ECO:0000313" key="19">
    <source>
        <dbReference type="EMBL" id="GEK83757.1"/>
    </source>
</evidence>
<evidence type="ECO:0000256" key="12">
    <source>
        <dbReference type="ARBA" id="ARBA00022984"/>
    </source>
</evidence>
<reference evidence="20 22" key="2">
    <citation type="submission" date="2020-07" db="EMBL/GenBank/DDBJ databases">
        <title>Sequencing the genomes of 1000 actinobacteria strains.</title>
        <authorList>
            <person name="Klenk H.-P."/>
        </authorList>
    </citation>
    <scope>NUCLEOTIDE SEQUENCE [LARGE SCALE GENOMIC DNA]</scope>
    <source>
        <strain evidence="20 22">DSM 10309</strain>
    </source>
</reference>
<dbReference type="RefSeq" id="WP_280178073.1">
    <property type="nucleotide sequence ID" value="NZ_BAAAHR010000002.1"/>
</dbReference>
<comment type="similarity">
    <text evidence="5 17">Belongs to the MurB family.</text>
</comment>
<dbReference type="GO" id="GO:0008762">
    <property type="term" value="F:UDP-N-acetylmuramate dehydrogenase activity"/>
    <property type="evidence" value="ECO:0007669"/>
    <property type="project" value="UniProtKB-UniRule"/>
</dbReference>
<evidence type="ECO:0000256" key="9">
    <source>
        <dbReference type="ARBA" id="ARBA00022827"/>
    </source>
</evidence>
<dbReference type="InterPro" id="IPR036635">
    <property type="entry name" value="MurB_C_sf"/>
</dbReference>
<dbReference type="NCBIfam" id="TIGR00179">
    <property type="entry name" value="murB"/>
    <property type="match status" value="1"/>
</dbReference>
<evidence type="ECO:0000256" key="10">
    <source>
        <dbReference type="ARBA" id="ARBA00022857"/>
    </source>
</evidence>
<feature type="active site" evidence="17">
    <location>
        <position position="355"/>
    </location>
</feature>
<evidence type="ECO:0000256" key="15">
    <source>
        <dbReference type="ARBA" id="ARBA00023316"/>
    </source>
</evidence>
<sequence>MTTLAGLTTMQVGGEPARYVEATTTDELLSAVREAWTTGEPWFVLGGGSNTVASDEPFDGTVIRVATRGVERIASDDGLVHLRVAAGEPWDALVAYTVEQGWSGLEALSGIPGSTGASPIQNIGAYGQEVSSTLVAVDFLDDDTGDFVRIPAANLALGYRTSVFKKGRRGVVTAVEFALSDLDRMSEQVAYPQLARALGVDLGARVSVADVRSSVLALRAAKGMVLDPDDRDTASSGSFFTNPIVSRSAAAELPADAPRWPLEPEAEARVVPLGDEPAPPPPPRAGSVKLSAAWLIEHAGIGKGFRLPGSGAAISSKHTLAITNRGSATGDDVAELARYVQQRVAAEFGVVLQPEPVLLGLAL</sequence>
<dbReference type="NCBIfam" id="NF010478">
    <property type="entry name" value="PRK13903.1"/>
    <property type="match status" value="1"/>
</dbReference>
<keyword evidence="21" id="KW-1185">Reference proteome</keyword>
<keyword evidence="14 17" id="KW-0131">Cell cycle</keyword>
<keyword evidence="6 17" id="KW-0963">Cytoplasm</keyword>
<dbReference type="InterPro" id="IPR011601">
    <property type="entry name" value="MurB_C"/>
</dbReference>
<dbReference type="InterPro" id="IPR003170">
    <property type="entry name" value="MurB"/>
</dbReference>
<comment type="subcellular location">
    <subcellularLocation>
        <location evidence="3 17">Cytoplasm</location>
    </subcellularLocation>
</comment>
<dbReference type="GO" id="GO:0051301">
    <property type="term" value="P:cell division"/>
    <property type="evidence" value="ECO:0007669"/>
    <property type="project" value="UniProtKB-KW"/>
</dbReference>
<dbReference type="InterPro" id="IPR016169">
    <property type="entry name" value="FAD-bd_PCMH_sub2"/>
</dbReference>
<comment type="pathway">
    <text evidence="4 17">Cell wall biogenesis; peptidoglycan biosynthesis.</text>
</comment>
<dbReference type="Gene3D" id="3.30.465.10">
    <property type="match status" value="1"/>
</dbReference>
<evidence type="ECO:0000256" key="5">
    <source>
        <dbReference type="ARBA" id="ARBA00010485"/>
    </source>
</evidence>
<dbReference type="Pfam" id="PF02873">
    <property type="entry name" value="MurB_C"/>
    <property type="match status" value="1"/>
</dbReference>
<dbReference type="EMBL" id="JACGWW010000001">
    <property type="protein sequence ID" value="MBA8812146.1"/>
    <property type="molecule type" value="Genomic_DNA"/>
</dbReference>
<evidence type="ECO:0000313" key="20">
    <source>
        <dbReference type="EMBL" id="MBA8812146.1"/>
    </source>
</evidence>
<dbReference type="GO" id="GO:0005829">
    <property type="term" value="C:cytosol"/>
    <property type="evidence" value="ECO:0007669"/>
    <property type="project" value="TreeGrafter"/>
</dbReference>
<keyword evidence="9 17" id="KW-0274">FAD</keyword>
<dbReference type="Gene3D" id="3.90.78.10">
    <property type="entry name" value="UDP-N-acetylenolpyruvoylglucosamine reductase, C-terminal domain"/>
    <property type="match status" value="1"/>
</dbReference>
<evidence type="ECO:0000256" key="2">
    <source>
        <dbReference type="ARBA" id="ARBA00003921"/>
    </source>
</evidence>
<keyword evidence="8 17" id="KW-0285">Flavoprotein</keyword>
<accession>A0A7W3JG15</accession>
<dbReference type="EC" id="1.3.1.98" evidence="17"/>
<dbReference type="PROSITE" id="PS51387">
    <property type="entry name" value="FAD_PCMH"/>
    <property type="match status" value="1"/>
</dbReference>
<proteinExistence type="inferred from homology"/>
<name>A0A7W3JG15_9MICO</name>
<evidence type="ECO:0000313" key="21">
    <source>
        <dbReference type="Proteomes" id="UP000321154"/>
    </source>
</evidence>
<dbReference type="InterPro" id="IPR016166">
    <property type="entry name" value="FAD-bd_PCMH"/>
</dbReference>
<dbReference type="PANTHER" id="PTHR21071">
    <property type="entry name" value="UDP-N-ACETYLENOLPYRUVOYLGLUCOSAMINE REDUCTASE"/>
    <property type="match status" value="1"/>
</dbReference>
<dbReference type="Proteomes" id="UP000321154">
    <property type="component" value="Unassembled WGS sequence"/>
</dbReference>
<keyword evidence="15 17" id="KW-0961">Cell wall biogenesis/degradation</keyword>
<reference evidence="19 21" key="1">
    <citation type="submission" date="2019-07" db="EMBL/GenBank/DDBJ databases">
        <title>Whole genome shotgun sequence of Frigoribacterium faeni NBRC 103066.</title>
        <authorList>
            <person name="Hosoyama A."/>
            <person name="Uohara A."/>
            <person name="Ohji S."/>
            <person name="Ichikawa N."/>
        </authorList>
    </citation>
    <scope>NUCLEOTIDE SEQUENCE [LARGE SCALE GENOMIC DNA]</scope>
    <source>
        <strain evidence="19 21">NBRC 103066</strain>
    </source>
</reference>
<evidence type="ECO:0000256" key="14">
    <source>
        <dbReference type="ARBA" id="ARBA00023306"/>
    </source>
</evidence>
<comment type="catalytic activity">
    <reaction evidence="16 17">
        <text>UDP-N-acetyl-alpha-D-muramate + NADP(+) = UDP-N-acetyl-3-O-(1-carboxyvinyl)-alpha-D-glucosamine + NADPH + H(+)</text>
        <dbReference type="Rhea" id="RHEA:12248"/>
        <dbReference type="ChEBI" id="CHEBI:15378"/>
        <dbReference type="ChEBI" id="CHEBI:57783"/>
        <dbReference type="ChEBI" id="CHEBI:58349"/>
        <dbReference type="ChEBI" id="CHEBI:68483"/>
        <dbReference type="ChEBI" id="CHEBI:70757"/>
        <dbReference type="EC" id="1.3.1.98"/>
    </reaction>
</comment>
<protein>
    <recommendedName>
        <fullName evidence="17">UDP-N-acetylenolpyruvoylglucosamine reductase</fullName>
        <ecNumber evidence="17">1.3.1.98</ecNumber>
    </recommendedName>
    <alternativeName>
        <fullName evidence="17">UDP-N-acetylmuramate dehydrogenase</fullName>
    </alternativeName>
</protein>
<evidence type="ECO:0000256" key="3">
    <source>
        <dbReference type="ARBA" id="ARBA00004496"/>
    </source>
</evidence>
<evidence type="ECO:0000256" key="16">
    <source>
        <dbReference type="ARBA" id="ARBA00048914"/>
    </source>
</evidence>
<gene>
    <name evidence="17 19" type="primary">murB</name>
    <name evidence="20" type="ORF">FB463_000370</name>
    <name evidence="19" type="ORF">FFA01_20660</name>
</gene>
<dbReference type="UniPathway" id="UPA00219"/>
<keyword evidence="12 17" id="KW-0573">Peptidoglycan synthesis</keyword>
<dbReference type="InterPro" id="IPR006094">
    <property type="entry name" value="Oxid_FAD_bind_N"/>
</dbReference>
<evidence type="ECO:0000256" key="1">
    <source>
        <dbReference type="ARBA" id="ARBA00001974"/>
    </source>
</evidence>
<evidence type="ECO:0000259" key="18">
    <source>
        <dbReference type="PROSITE" id="PS51387"/>
    </source>
</evidence>